<dbReference type="AlphaFoldDB" id="A0A238KDA8"/>
<dbReference type="OrthoDB" id="7165334at2"/>
<dbReference type="Gene3D" id="1.10.3730.20">
    <property type="match status" value="1"/>
</dbReference>
<feature type="domain" description="EamA" evidence="2">
    <location>
        <begin position="9"/>
        <end position="141"/>
    </location>
</feature>
<keyword evidence="1" id="KW-0472">Membrane</keyword>
<dbReference type="SUPFAM" id="SSF103481">
    <property type="entry name" value="Multidrug resistance efflux transporter EmrE"/>
    <property type="match status" value="2"/>
</dbReference>
<dbReference type="InterPro" id="IPR000620">
    <property type="entry name" value="EamA_dom"/>
</dbReference>
<dbReference type="InterPro" id="IPR037185">
    <property type="entry name" value="EmrE-like"/>
</dbReference>
<reference evidence="3 4" key="1">
    <citation type="submission" date="2017-05" db="EMBL/GenBank/DDBJ databases">
        <authorList>
            <person name="Song R."/>
            <person name="Chenine A.L."/>
            <person name="Ruprecht R.M."/>
        </authorList>
    </citation>
    <scope>NUCLEOTIDE SEQUENCE [LARGE SCALE GENOMIC DNA]</scope>
    <source>
        <strain evidence="3 4">CECT 8663</strain>
    </source>
</reference>
<evidence type="ECO:0000259" key="2">
    <source>
        <dbReference type="Pfam" id="PF00892"/>
    </source>
</evidence>
<keyword evidence="1" id="KW-1133">Transmembrane helix</keyword>
<dbReference type="PANTHER" id="PTHR22911:SF103">
    <property type="entry name" value="BLR2811 PROTEIN"/>
    <property type="match status" value="1"/>
</dbReference>
<organism evidence="3 4">
    <name type="scientific">Pelagimonas varians</name>
    <dbReference type="NCBI Taxonomy" id="696760"/>
    <lineage>
        <taxon>Bacteria</taxon>
        <taxon>Pseudomonadati</taxon>
        <taxon>Pseudomonadota</taxon>
        <taxon>Alphaproteobacteria</taxon>
        <taxon>Rhodobacterales</taxon>
        <taxon>Roseobacteraceae</taxon>
        <taxon>Pelagimonas</taxon>
    </lineage>
</organism>
<dbReference type="RefSeq" id="WP_097804617.1">
    <property type="nucleotide sequence ID" value="NZ_FXYH01000006.1"/>
</dbReference>
<dbReference type="Pfam" id="PF00892">
    <property type="entry name" value="EamA"/>
    <property type="match status" value="2"/>
</dbReference>
<dbReference type="GO" id="GO:0016020">
    <property type="term" value="C:membrane"/>
    <property type="evidence" value="ECO:0007669"/>
    <property type="project" value="InterPro"/>
</dbReference>
<feature type="transmembrane region" description="Helical" evidence="1">
    <location>
        <begin position="124"/>
        <end position="141"/>
    </location>
</feature>
<evidence type="ECO:0000256" key="1">
    <source>
        <dbReference type="SAM" id="Phobius"/>
    </source>
</evidence>
<feature type="transmembrane region" description="Helical" evidence="1">
    <location>
        <begin position="102"/>
        <end position="119"/>
    </location>
</feature>
<dbReference type="Proteomes" id="UP000220836">
    <property type="component" value="Unassembled WGS sequence"/>
</dbReference>
<feature type="transmembrane region" description="Helical" evidence="1">
    <location>
        <begin position="78"/>
        <end position="96"/>
    </location>
</feature>
<feature type="transmembrane region" description="Helical" evidence="1">
    <location>
        <begin position="176"/>
        <end position="199"/>
    </location>
</feature>
<feature type="transmembrane region" description="Helical" evidence="1">
    <location>
        <begin position="214"/>
        <end position="232"/>
    </location>
</feature>
<sequence length="287" mass="30296">MPHSRDNLIGSLWMILAMAGFALEDASIKGAAQAMPVAQVLLIFGFGGMAVFGAWAAYRAQPVFTRDVLSKPMRIRAVFEICARLFYVLALTLTPLSSATAIMQATPIVVVLGAAIFFGENVGWRRWSAVVIGLLGVLLILKPTPSSFSPLSIFAVLGMLGFAGRDLASRAAPKSLSTAALGVFGFAAIVFAGGAFTIWDGPNFVAMDLRQCGLMALAVGAGVMGYSALMQAMRTGEVATVTPFRYTRLLFGLGLGVTLFGEQLDGQTLIGCAVVVASGLFLMWRGR</sequence>
<dbReference type="EMBL" id="FXYH01000006">
    <property type="protein sequence ID" value="SMX40799.1"/>
    <property type="molecule type" value="Genomic_DNA"/>
</dbReference>
<accession>A0A238KDA8</accession>
<evidence type="ECO:0000313" key="4">
    <source>
        <dbReference type="Proteomes" id="UP000220836"/>
    </source>
</evidence>
<name>A0A238KDA8_9RHOB</name>
<feature type="transmembrane region" description="Helical" evidence="1">
    <location>
        <begin position="267"/>
        <end position="284"/>
    </location>
</feature>
<feature type="domain" description="EamA" evidence="2">
    <location>
        <begin position="153"/>
        <end position="282"/>
    </location>
</feature>
<evidence type="ECO:0000313" key="3">
    <source>
        <dbReference type="EMBL" id="SMX40799.1"/>
    </source>
</evidence>
<gene>
    <name evidence="3" type="ORF">PEV8663_02122</name>
</gene>
<keyword evidence="4" id="KW-1185">Reference proteome</keyword>
<protein>
    <submittedName>
        <fullName evidence="3">EamA-like transporter family protein</fullName>
    </submittedName>
</protein>
<proteinExistence type="predicted"/>
<feature type="transmembrane region" description="Helical" evidence="1">
    <location>
        <begin position="38"/>
        <end position="58"/>
    </location>
</feature>
<dbReference type="PANTHER" id="PTHR22911">
    <property type="entry name" value="ACYL-MALONYL CONDENSING ENZYME-RELATED"/>
    <property type="match status" value="1"/>
</dbReference>
<keyword evidence="1" id="KW-0812">Transmembrane</keyword>